<sequence>MPFKLSDLKILIRGAGEMATGCACRLHSSGFFRILMTEIDKPLAVRRAVSFCEAVHEQTWTVEGIEAIRIHDVREIFDVWERRVIPVLVDPRASSAKTLKPDILLDAILAKKNEGTTINDAPLVIALGPGFCAGKDAHYVIETDRGHNLGRLMAEGYASPNTGVPGDIAGHSLLRVLRAPADGIFQSDLSIGARVTEGQIIGQAAGKPVKTRLAGILRGLIRPGSPVTLNLKIGDVAPRGDLEYCSTISEKARAIGGTVLEAVLRRYNS</sequence>
<gene>
    <name evidence="1" type="ORF">HY912_10395</name>
</gene>
<dbReference type="NCBIfam" id="TIGR03309">
    <property type="entry name" value="matur_yqeB"/>
    <property type="match status" value="1"/>
</dbReference>
<organism evidence="1 2">
    <name type="scientific">Desulfomonile tiedjei</name>
    <dbReference type="NCBI Taxonomy" id="2358"/>
    <lineage>
        <taxon>Bacteria</taxon>
        <taxon>Pseudomonadati</taxon>
        <taxon>Thermodesulfobacteriota</taxon>
        <taxon>Desulfomonilia</taxon>
        <taxon>Desulfomonilales</taxon>
        <taxon>Desulfomonilaceae</taxon>
        <taxon>Desulfomonile</taxon>
    </lineage>
</organism>
<proteinExistence type="predicted"/>
<evidence type="ECO:0000313" key="2">
    <source>
        <dbReference type="Proteomes" id="UP000807825"/>
    </source>
</evidence>
<accession>A0A9D6V6C6</accession>
<dbReference type="EMBL" id="JACRDE010000280">
    <property type="protein sequence ID" value="MBI5249892.1"/>
    <property type="molecule type" value="Genomic_DNA"/>
</dbReference>
<comment type="caution">
    <text evidence="1">The sequence shown here is derived from an EMBL/GenBank/DDBJ whole genome shotgun (WGS) entry which is preliminary data.</text>
</comment>
<name>A0A9D6V6C6_9BACT</name>
<dbReference type="InterPro" id="IPR017695">
    <property type="entry name" value="Se-dep_Mo_hydrolase_YqeB"/>
</dbReference>
<reference evidence="1" key="1">
    <citation type="submission" date="2020-07" db="EMBL/GenBank/DDBJ databases">
        <title>Huge and variable diversity of episymbiotic CPR bacteria and DPANN archaea in groundwater ecosystems.</title>
        <authorList>
            <person name="He C.Y."/>
            <person name="Keren R."/>
            <person name="Whittaker M."/>
            <person name="Farag I.F."/>
            <person name="Doudna J."/>
            <person name="Cate J.H.D."/>
            <person name="Banfield J.F."/>
        </authorList>
    </citation>
    <scope>NUCLEOTIDE SEQUENCE</scope>
    <source>
        <strain evidence="1">NC_groundwater_1664_Pr3_B-0.1um_52_9</strain>
    </source>
</reference>
<dbReference type="AlphaFoldDB" id="A0A9D6V6C6"/>
<evidence type="ECO:0000313" key="1">
    <source>
        <dbReference type="EMBL" id="MBI5249892.1"/>
    </source>
</evidence>
<dbReference type="Proteomes" id="UP000807825">
    <property type="component" value="Unassembled WGS sequence"/>
</dbReference>
<protein>
    <submittedName>
        <fullName evidence="1">EF2563 family selenium-dependent molybdenum hydroxylase system protein</fullName>
    </submittedName>
</protein>